<dbReference type="EMBL" id="JABWUV010000018">
    <property type="protein sequence ID" value="KAF6290914.1"/>
    <property type="molecule type" value="Genomic_DNA"/>
</dbReference>
<dbReference type="Proteomes" id="UP000527355">
    <property type="component" value="Unassembled WGS sequence"/>
</dbReference>
<accession>A0A7J7SRE2</accession>
<organism evidence="1 2">
    <name type="scientific">Myotis myotis</name>
    <name type="common">Greater mouse-eared bat</name>
    <name type="synonym">Vespertilio myotis</name>
    <dbReference type="NCBI Taxonomy" id="51298"/>
    <lineage>
        <taxon>Eukaryota</taxon>
        <taxon>Metazoa</taxon>
        <taxon>Chordata</taxon>
        <taxon>Craniata</taxon>
        <taxon>Vertebrata</taxon>
        <taxon>Euteleostomi</taxon>
        <taxon>Mammalia</taxon>
        <taxon>Eutheria</taxon>
        <taxon>Laurasiatheria</taxon>
        <taxon>Chiroptera</taxon>
        <taxon>Yangochiroptera</taxon>
        <taxon>Vespertilionidae</taxon>
        <taxon>Myotis</taxon>
    </lineage>
</organism>
<dbReference type="AlphaFoldDB" id="A0A7J7SRE2"/>
<protein>
    <submittedName>
        <fullName evidence="1">Uncharacterized protein</fullName>
    </submittedName>
</protein>
<reference evidence="1 2" key="1">
    <citation type="journal article" date="2020" name="Nature">
        <title>Six reference-quality genomes reveal evolution of bat adaptations.</title>
        <authorList>
            <person name="Jebb D."/>
            <person name="Huang Z."/>
            <person name="Pippel M."/>
            <person name="Hughes G.M."/>
            <person name="Lavrichenko K."/>
            <person name="Devanna P."/>
            <person name="Winkler S."/>
            <person name="Jermiin L.S."/>
            <person name="Skirmuntt E.C."/>
            <person name="Katzourakis A."/>
            <person name="Burkitt-Gray L."/>
            <person name="Ray D.A."/>
            <person name="Sullivan K.A.M."/>
            <person name="Roscito J.G."/>
            <person name="Kirilenko B.M."/>
            <person name="Davalos L.M."/>
            <person name="Corthals A.P."/>
            <person name="Power M.L."/>
            <person name="Jones G."/>
            <person name="Ransome R.D."/>
            <person name="Dechmann D.K.N."/>
            <person name="Locatelli A.G."/>
            <person name="Puechmaille S.J."/>
            <person name="Fedrigo O."/>
            <person name="Jarvis E.D."/>
            <person name="Hiller M."/>
            <person name="Vernes S.C."/>
            <person name="Myers E.W."/>
            <person name="Teeling E.C."/>
        </authorList>
    </citation>
    <scope>NUCLEOTIDE SEQUENCE [LARGE SCALE GENOMIC DNA]</scope>
    <source>
        <strain evidence="1">MMyoMyo1</strain>
        <tissue evidence="1">Flight muscle</tissue>
    </source>
</reference>
<name>A0A7J7SRE2_MYOMY</name>
<proteinExistence type="predicted"/>
<sequence>MILPYRAITRLLKRPCLPSPYLILSSLQRKAPTHSHSSSFSVSCSHIIYPYWKDNSCSFPFPNPTSLSLLQEEARQGWGTWEGPLRQNWSTRGVCVKAGVRSSGQGTGRLGWAGLGVEGALQPVWLLPSSNSHPSHSKFCSHILEAPNINFL</sequence>
<gene>
    <name evidence="1" type="ORF">mMyoMyo1_009308</name>
</gene>
<keyword evidence="2" id="KW-1185">Reference proteome</keyword>
<evidence type="ECO:0000313" key="2">
    <source>
        <dbReference type="Proteomes" id="UP000527355"/>
    </source>
</evidence>
<evidence type="ECO:0000313" key="1">
    <source>
        <dbReference type="EMBL" id="KAF6290914.1"/>
    </source>
</evidence>
<comment type="caution">
    <text evidence="1">The sequence shown here is derived from an EMBL/GenBank/DDBJ whole genome shotgun (WGS) entry which is preliminary data.</text>
</comment>